<feature type="signal peptide" evidence="1">
    <location>
        <begin position="1"/>
        <end position="24"/>
    </location>
</feature>
<gene>
    <name evidence="2" type="ORF">SAMN06265337_3100</name>
</gene>
<name>A0A212UCA7_9BACT</name>
<evidence type="ECO:0000313" key="2">
    <source>
        <dbReference type="EMBL" id="SNC75879.1"/>
    </source>
</evidence>
<feature type="chain" id="PRO_5012623271" description="DUF4292 domain-containing protein" evidence="1">
    <location>
        <begin position="25"/>
        <end position="256"/>
    </location>
</feature>
<sequence>MSKYIPLVLLSAVLLLGSCHRKLAPTGAKTGSAKAPEMVKATNVEFSYLKAKGKVSIDFPGVQQTANLNVRIRKDSVIWMSASLGIEGFRAYITRDSVKVLFPLQREYYTGDYAYLSRVLNVPVTFERVQALLLGDYLPASPSSAAVPTISTDGGTQRVQYEQSGVLVQQLIDLAKSRVQQLTVQDQQTQNNLNVDYSDFQPLTPQSQLFAHTTLLKVQQAKGAPSSVTVNYRNVDLDKERLSFPFSVPKGYARKK</sequence>
<dbReference type="RefSeq" id="WP_088844396.1">
    <property type="nucleotide sequence ID" value="NZ_FYEW01000002.1"/>
</dbReference>
<evidence type="ECO:0000313" key="3">
    <source>
        <dbReference type="Proteomes" id="UP000198131"/>
    </source>
</evidence>
<dbReference type="AlphaFoldDB" id="A0A212UCA7"/>
<dbReference type="OrthoDB" id="849114at2"/>
<organism evidence="2 3">
    <name type="scientific">Hymenobacter gelipurpurascens</name>
    <dbReference type="NCBI Taxonomy" id="89968"/>
    <lineage>
        <taxon>Bacteria</taxon>
        <taxon>Pseudomonadati</taxon>
        <taxon>Bacteroidota</taxon>
        <taxon>Cytophagia</taxon>
        <taxon>Cytophagales</taxon>
        <taxon>Hymenobacteraceae</taxon>
        <taxon>Hymenobacter</taxon>
    </lineage>
</organism>
<keyword evidence="1" id="KW-0732">Signal</keyword>
<evidence type="ECO:0000256" key="1">
    <source>
        <dbReference type="SAM" id="SignalP"/>
    </source>
</evidence>
<proteinExistence type="predicted"/>
<dbReference type="InterPro" id="IPR025634">
    <property type="entry name" value="DUF4292"/>
</dbReference>
<dbReference type="PROSITE" id="PS51257">
    <property type="entry name" value="PROKAR_LIPOPROTEIN"/>
    <property type="match status" value="1"/>
</dbReference>
<reference evidence="3" key="1">
    <citation type="submission" date="2017-06" db="EMBL/GenBank/DDBJ databases">
        <authorList>
            <person name="Varghese N."/>
            <person name="Submissions S."/>
        </authorList>
    </citation>
    <scope>NUCLEOTIDE SEQUENCE [LARGE SCALE GENOMIC DNA]</scope>
    <source>
        <strain evidence="3">DSM 11116</strain>
    </source>
</reference>
<evidence type="ECO:0008006" key="4">
    <source>
        <dbReference type="Google" id="ProtNLM"/>
    </source>
</evidence>
<accession>A0A212UCA7</accession>
<keyword evidence="3" id="KW-1185">Reference proteome</keyword>
<protein>
    <recommendedName>
        <fullName evidence="4">DUF4292 domain-containing protein</fullName>
    </recommendedName>
</protein>
<dbReference type="Proteomes" id="UP000198131">
    <property type="component" value="Unassembled WGS sequence"/>
</dbReference>
<dbReference type="Pfam" id="PF14125">
    <property type="entry name" value="DUF4292"/>
    <property type="match status" value="1"/>
</dbReference>
<dbReference type="EMBL" id="FYEW01000002">
    <property type="protein sequence ID" value="SNC75879.1"/>
    <property type="molecule type" value="Genomic_DNA"/>
</dbReference>